<comment type="cofactor">
    <cofactor evidence="2">
        <name>Mg(2+)</name>
        <dbReference type="ChEBI" id="CHEBI:18420"/>
    </cofactor>
</comment>
<dbReference type="InterPro" id="IPR015797">
    <property type="entry name" value="NUDIX_hydrolase-like_dom_sf"/>
</dbReference>
<evidence type="ECO:0000313" key="8">
    <source>
        <dbReference type="EMBL" id="CAA9315655.1"/>
    </source>
</evidence>
<dbReference type="GO" id="GO:0046872">
    <property type="term" value="F:metal ion binding"/>
    <property type="evidence" value="ECO:0007669"/>
    <property type="project" value="UniProtKB-KW"/>
</dbReference>
<evidence type="ECO:0000256" key="1">
    <source>
        <dbReference type="ARBA" id="ARBA00001936"/>
    </source>
</evidence>
<name>A0A6J4KUE1_9ACTN</name>
<reference evidence="8" key="1">
    <citation type="submission" date="2020-02" db="EMBL/GenBank/DDBJ databases">
        <authorList>
            <person name="Meier V. D."/>
        </authorList>
    </citation>
    <scope>NUCLEOTIDE SEQUENCE</scope>
    <source>
        <strain evidence="8">AVDCRST_MAG16</strain>
    </source>
</reference>
<keyword evidence="6" id="KW-0464">Manganese</keyword>
<dbReference type="PROSITE" id="PS51462">
    <property type="entry name" value="NUDIX"/>
    <property type="match status" value="1"/>
</dbReference>
<dbReference type="SUPFAM" id="SSF55811">
    <property type="entry name" value="Nudix"/>
    <property type="match status" value="1"/>
</dbReference>
<feature type="domain" description="Nudix hydrolase" evidence="7">
    <location>
        <begin position="14"/>
        <end position="222"/>
    </location>
</feature>
<evidence type="ECO:0000259" key="7">
    <source>
        <dbReference type="PROSITE" id="PS51462"/>
    </source>
</evidence>
<keyword evidence="5" id="KW-0460">Magnesium</keyword>
<keyword evidence="4" id="KW-0378">Hydrolase</keyword>
<evidence type="ECO:0000256" key="5">
    <source>
        <dbReference type="ARBA" id="ARBA00022842"/>
    </source>
</evidence>
<keyword evidence="3" id="KW-0479">Metal-binding</keyword>
<evidence type="ECO:0000256" key="6">
    <source>
        <dbReference type="ARBA" id="ARBA00023211"/>
    </source>
</evidence>
<accession>A0A6J4KUE1</accession>
<dbReference type="EMBL" id="CADCUE010000036">
    <property type="protein sequence ID" value="CAA9315655.1"/>
    <property type="molecule type" value="Genomic_DNA"/>
</dbReference>
<protein>
    <recommendedName>
        <fullName evidence="7">Nudix hydrolase domain-containing protein</fullName>
    </recommendedName>
</protein>
<dbReference type="Gene3D" id="3.90.79.10">
    <property type="entry name" value="Nucleoside Triphosphate Pyrophosphohydrolase"/>
    <property type="match status" value="1"/>
</dbReference>
<dbReference type="PANTHER" id="PTHR12318">
    <property type="entry name" value="TESTOSTERONE-REGULATED PROTEIN RP2"/>
    <property type="match status" value="1"/>
</dbReference>
<gene>
    <name evidence="8" type="ORF">AVDCRST_MAG16-435</name>
</gene>
<dbReference type="CDD" id="cd18870">
    <property type="entry name" value="NUDIX_AcylCoAdiphos_Nudt19"/>
    <property type="match status" value="1"/>
</dbReference>
<evidence type="ECO:0000256" key="4">
    <source>
        <dbReference type="ARBA" id="ARBA00022801"/>
    </source>
</evidence>
<comment type="cofactor">
    <cofactor evidence="1">
        <name>Mn(2+)</name>
        <dbReference type="ChEBI" id="CHEBI:29035"/>
    </cofactor>
</comment>
<dbReference type="InterPro" id="IPR000086">
    <property type="entry name" value="NUDIX_hydrolase_dom"/>
</dbReference>
<dbReference type="GO" id="GO:0016818">
    <property type="term" value="F:hydrolase activity, acting on acid anhydrides, in phosphorus-containing anhydrides"/>
    <property type="evidence" value="ECO:0007669"/>
    <property type="project" value="InterPro"/>
</dbReference>
<evidence type="ECO:0000256" key="3">
    <source>
        <dbReference type="ARBA" id="ARBA00022723"/>
    </source>
</evidence>
<dbReference type="AlphaFoldDB" id="A0A6J4KUE1"/>
<sequence length="263" mass="28306">MALPSTSPGSSPAPTRDAATIALLRDAPGGPEVYLLRRVRGMAFAGGMHVFPGGSVDVADAGAPDLAWAGPPPSAWARAFGCDEPLARALVCTAVRETFEESGVLLAGRTADEVLDDVSTDEWEAEREALEAREQSLSELLARRGLVLRADLLRPLAHWVTPEVEVKRFDTRFFAARMPQGQICRAAGTEADLRLWVRPADALAQGLRLMPPTVAVLRDLAAHDDVEAALAAERRIRRVLPRVEVHDGEVRLVTDPEASEPGS</sequence>
<evidence type="ECO:0000256" key="2">
    <source>
        <dbReference type="ARBA" id="ARBA00001946"/>
    </source>
</evidence>
<proteinExistence type="predicted"/>
<organism evidence="8">
    <name type="scientific">uncultured Frankineae bacterium</name>
    <dbReference type="NCBI Taxonomy" id="437475"/>
    <lineage>
        <taxon>Bacteria</taxon>
        <taxon>Bacillati</taxon>
        <taxon>Actinomycetota</taxon>
        <taxon>Actinomycetes</taxon>
        <taxon>Frankiales</taxon>
        <taxon>environmental samples</taxon>
    </lineage>
</organism>
<dbReference type="InterPro" id="IPR039121">
    <property type="entry name" value="NUDT19"/>
</dbReference>
<dbReference type="PANTHER" id="PTHR12318:SF0">
    <property type="entry name" value="ACYL-COENZYME A DIPHOSPHATASE NUDT19"/>
    <property type="match status" value="1"/>
</dbReference>